<sequence>MKSIFIIFMFFACLLRVNATTKTAISNSGQGWNVAGNWSPSGIPQSGDTVIIPAGVTISVKTNIYNTLPDIVIKIYGTLDFNSGGKLELGNAAKVIVYIGGSISGSGPSEVIKINGVSKYKGNTDGTIVGPAYSDTHSGASPAGFSLSILPVKFQSFIAKTNNQKQAKFNWTVSDESQIASYTLEKSTDNRSWKTIRKQPAAISQLQVNTYYETDSFLTLGISYYRVKAEGNNGELFYSNTEKIEDHSAKGFTIYPNPVSSRLSLQIDPTQLLGAVTVTLYNSNAIRTEQFHFEKTSSGNLEMNISHLAKGTYRVVLTDTKGTRQDQTVIIY</sequence>
<feature type="chain" id="PRO_5029010169" evidence="1">
    <location>
        <begin position="20"/>
        <end position="332"/>
    </location>
</feature>
<reference evidence="5" key="1">
    <citation type="submission" date="2020-08" db="EMBL/GenBank/DDBJ databases">
        <title>Lacibacter sp. S13-6-6 genome sequencing.</title>
        <authorList>
            <person name="Jin L."/>
        </authorList>
    </citation>
    <scope>NUCLEOTIDE SEQUENCE [LARGE SCALE GENOMIC DNA]</scope>
    <source>
        <strain evidence="5">S13-6-6</strain>
    </source>
</reference>
<proteinExistence type="predicted"/>
<dbReference type="InterPro" id="IPR026444">
    <property type="entry name" value="Secre_tail"/>
</dbReference>
<dbReference type="AlphaFoldDB" id="A0A7G5XJI8"/>
<evidence type="ECO:0000259" key="3">
    <source>
        <dbReference type="Pfam" id="PF18962"/>
    </source>
</evidence>
<feature type="domain" description="Secretion system C-terminal sorting" evidence="3">
    <location>
        <begin position="254"/>
        <end position="331"/>
    </location>
</feature>
<feature type="domain" description="G8" evidence="2">
    <location>
        <begin position="38"/>
        <end position="102"/>
    </location>
</feature>
<organism evidence="4 5">
    <name type="scientific">Lacibacter sediminis</name>
    <dbReference type="NCBI Taxonomy" id="2760713"/>
    <lineage>
        <taxon>Bacteria</taxon>
        <taxon>Pseudomonadati</taxon>
        <taxon>Bacteroidota</taxon>
        <taxon>Chitinophagia</taxon>
        <taxon>Chitinophagales</taxon>
        <taxon>Chitinophagaceae</taxon>
        <taxon>Lacibacter</taxon>
    </lineage>
</organism>
<evidence type="ECO:0000313" key="4">
    <source>
        <dbReference type="EMBL" id="QNA45641.1"/>
    </source>
</evidence>
<accession>A0A7G5XJI8</accession>
<gene>
    <name evidence="4" type="ORF">H4075_05415</name>
</gene>
<dbReference type="Proteomes" id="UP000515344">
    <property type="component" value="Chromosome"/>
</dbReference>
<dbReference type="Pfam" id="PF18962">
    <property type="entry name" value="Por_Secre_tail"/>
    <property type="match status" value="1"/>
</dbReference>
<dbReference type="KEGG" id="lacs:H4075_05415"/>
<feature type="signal peptide" evidence="1">
    <location>
        <begin position="1"/>
        <end position="19"/>
    </location>
</feature>
<dbReference type="EMBL" id="CP060007">
    <property type="protein sequence ID" value="QNA45641.1"/>
    <property type="molecule type" value="Genomic_DNA"/>
</dbReference>
<protein>
    <submittedName>
        <fullName evidence="4">T9SS type A sorting domain-containing protein</fullName>
    </submittedName>
</protein>
<dbReference type="InterPro" id="IPR019316">
    <property type="entry name" value="G8_domain"/>
</dbReference>
<evidence type="ECO:0000259" key="2">
    <source>
        <dbReference type="Pfam" id="PF10162"/>
    </source>
</evidence>
<dbReference type="RefSeq" id="WP_182804875.1">
    <property type="nucleotide sequence ID" value="NZ_CP060007.1"/>
</dbReference>
<name>A0A7G5XJI8_9BACT</name>
<evidence type="ECO:0000313" key="5">
    <source>
        <dbReference type="Proteomes" id="UP000515344"/>
    </source>
</evidence>
<dbReference type="NCBIfam" id="TIGR04183">
    <property type="entry name" value="Por_Secre_tail"/>
    <property type="match status" value="1"/>
</dbReference>
<dbReference type="Gene3D" id="2.60.40.10">
    <property type="entry name" value="Immunoglobulins"/>
    <property type="match status" value="1"/>
</dbReference>
<keyword evidence="1" id="KW-0732">Signal</keyword>
<evidence type="ECO:0000256" key="1">
    <source>
        <dbReference type="SAM" id="SignalP"/>
    </source>
</evidence>
<dbReference type="InterPro" id="IPR013783">
    <property type="entry name" value="Ig-like_fold"/>
</dbReference>
<keyword evidence="5" id="KW-1185">Reference proteome</keyword>
<dbReference type="Pfam" id="PF10162">
    <property type="entry name" value="G8"/>
    <property type="match status" value="1"/>
</dbReference>